<dbReference type="Gene3D" id="1.20.140.80">
    <property type="entry name" value="Transcription factor DP"/>
    <property type="match status" value="1"/>
</dbReference>
<dbReference type="EMBL" id="CAKMRJ010005475">
    <property type="protein sequence ID" value="CAH1443510.1"/>
    <property type="molecule type" value="Genomic_DNA"/>
</dbReference>
<name>A0AAU9P0A0_9ASTR</name>
<dbReference type="InterPro" id="IPR038168">
    <property type="entry name" value="TF_DP_C_sf"/>
</dbReference>
<dbReference type="GO" id="GO:0005634">
    <property type="term" value="C:nucleus"/>
    <property type="evidence" value="ECO:0007669"/>
    <property type="project" value="TreeGrafter"/>
</dbReference>
<keyword evidence="3" id="KW-0238">DNA-binding</keyword>
<keyword evidence="4" id="KW-0804">Transcription</keyword>
<organism evidence="7 8">
    <name type="scientific">Lactuca virosa</name>
    <dbReference type="NCBI Taxonomy" id="75947"/>
    <lineage>
        <taxon>Eukaryota</taxon>
        <taxon>Viridiplantae</taxon>
        <taxon>Streptophyta</taxon>
        <taxon>Embryophyta</taxon>
        <taxon>Tracheophyta</taxon>
        <taxon>Spermatophyta</taxon>
        <taxon>Magnoliopsida</taxon>
        <taxon>eudicotyledons</taxon>
        <taxon>Gunneridae</taxon>
        <taxon>Pentapetalae</taxon>
        <taxon>asterids</taxon>
        <taxon>campanulids</taxon>
        <taxon>Asterales</taxon>
        <taxon>Asteraceae</taxon>
        <taxon>Cichorioideae</taxon>
        <taxon>Cichorieae</taxon>
        <taxon>Lactucinae</taxon>
        <taxon>Lactuca</taxon>
    </lineage>
</organism>
<evidence type="ECO:0000256" key="1">
    <source>
        <dbReference type="ARBA" id="ARBA00010940"/>
    </source>
</evidence>
<dbReference type="SMART" id="SM01138">
    <property type="entry name" value="DP"/>
    <property type="match status" value="1"/>
</dbReference>
<evidence type="ECO:0000256" key="4">
    <source>
        <dbReference type="ARBA" id="ARBA00023163"/>
    </source>
</evidence>
<dbReference type="InterPro" id="IPR014889">
    <property type="entry name" value="Transc_factor_DP_C"/>
</dbReference>
<evidence type="ECO:0000256" key="2">
    <source>
        <dbReference type="ARBA" id="ARBA00023015"/>
    </source>
</evidence>
<gene>
    <name evidence="7" type="ORF">LVIROSA_LOCUS29417</name>
</gene>
<accession>A0AAU9P0A0</accession>
<dbReference type="SUPFAM" id="SSF144074">
    <property type="entry name" value="E2F-DP heterodimerization region"/>
    <property type="match status" value="1"/>
</dbReference>
<evidence type="ECO:0000259" key="6">
    <source>
        <dbReference type="SMART" id="SM01138"/>
    </source>
</evidence>
<evidence type="ECO:0000256" key="3">
    <source>
        <dbReference type="ARBA" id="ARBA00023125"/>
    </source>
</evidence>
<dbReference type="InterPro" id="IPR037241">
    <property type="entry name" value="E2F-DP_heterodim"/>
</dbReference>
<sequence length="119" mass="13118">MKSAYLQELEDQQLYGSKIAPPGGFALPFVLVQTHSHAEVEIEMSENTQLVHFDFNGTPFELHYDNYVLKEMKLCGRSKGGDDMAKGGSVDDMAIGGTTIPSNRPPLPGKLKARGKREH</sequence>
<dbReference type="CDD" id="cd14458">
    <property type="entry name" value="DP_DD"/>
    <property type="match status" value="1"/>
</dbReference>
<dbReference type="GO" id="GO:0000977">
    <property type="term" value="F:RNA polymerase II transcription regulatory region sequence-specific DNA binding"/>
    <property type="evidence" value="ECO:0007669"/>
    <property type="project" value="TreeGrafter"/>
</dbReference>
<dbReference type="InterPro" id="IPR015648">
    <property type="entry name" value="Transcrpt_fac_DP"/>
</dbReference>
<protein>
    <recommendedName>
        <fullName evidence="6">Transcription factor DP C-terminal domain-containing protein</fullName>
    </recommendedName>
</protein>
<dbReference type="GO" id="GO:0000981">
    <property type="term" value="F:DNA-binding transcription factor activity, RNA polymerase II-specific"/>
    <property type="evidence" value="ECO:0007669"/>
    <property type="project" value="TreeGrafter"/>
</dbReference>
<evidence type="ECO:0000313" key="8">
    <source>
        <dbReference type="Proteomes" id="UP001157418"/>
    </source>
</evidence>
<comment type="caution">
    <text evidence="7">The sequence shown here is derived from an EMBL/GenBank/DDBJ whole genome shotgun (WGS) entry which is preliminary data.</text>
</comment>
<dbReference type="Pfam" id="PF08781">
    <property type="entry name" value="DP"/>
    <property type="match status" value="1"/>
</dbReference>
<dbReference type="GO" id="GO:0005667">
    <property type="term" value="C:transcription regulator complex"/>
    <property type="evidence" value="ECO:0007669"/>
    <property type="project" value="InterPro"/>
</dbReference>
<dbReference type="PANTHER" id="PTHR12548:SF9">
    <property type="entry name" value="TRANSCRIPTION FACTOR DP"/>
    <property type="match status" value="1"/>
</dbReference>
<keyword evidence="2" id="KW-0805">Transcription regulation</keyword>
<dbReference type="GO" id="GO:0051726">
    <property type="term" value="P:regulation of cell cycle"/>
    <property type="evidence" value="ECO:0007669"/>
    <property type="project" value="InterPro"/>
</dbReference>
<evidence type="ECO:0000313" key="7">
    <source>
        <dbReference type="EMBL" id="CAH1443510.1"/>
    </source>
</evidence>
<evidence type="ECO:0000256" key="5">
    <source>
        <dbReference type="SAM" id="MobiDB-lite"/>
    </source>
</evidence>
<keyword evidence="8" id="KW-1185">Reference proteome</keyword>
<feature type="domain" description="Transcription factor DP C-terminal" evidence="6">
    <location>
        <begin position="1"/>
        <end position="119"/>
    </location>
</feature>
<dbReference type="AlphaFoldDB" id="A0AAU9P0A0"/>
<dbReference type="Proteomes" id="UP001157418">
    <property type="component" value="Unassembled WGS sequence"/>
</dbReference>
<feature type="region of interest" description="Disordered" evidence="5">
    <location>
        <begin position="80"/>
        <end position="119"/>
    </location>
</feature>
<proteinExistence type="inferred from homology"/>
<reference evidence="7 8" key="1">
    <citation type="submission" date="2022-01" db="EMBL/GenBank/DDBJ databases">
        <authorList>
            <person name="Xiong W."/>
            <person name="Schranz E."/>
        </authorList>
    </citation>
    <scope>NUCLEOTIDE SEQUENCE [LARGE SCALE GENOMIC DNA]</scope>
</reference>
<comment type="similarity">
    <text evidence="1">Belongs to the E2F/DP family.</text>
</comment>
<dbReference type="PANTHER" id="PTHR12548">
    <property type="entry name" value="TRANSCRIPTION FACTOR DP"/>
    <property type="match status" value="1"/>
</dbReference>